<evidence type="ECO:0000259" key="1">
    <source>
        <dbReference type="Pfam" id="PF14291"/>
    </source>
</evidence>
<dbReference type="RefSeq" id="XP_020916392.2">
    <property type="nucleotide sequence ID" value="XM_021060733.2"/>
</dbReference>
<keyword evidence="3" id="KW-1185">Reference proteome</keyword>
<dbReference type="PANTHER" id="PTHR45749">
    <property type="match status" value="1"/>
</dbReference>
<dbReference type="EnsemblMetazoa" id="XM_021060733.2">
    <property type="protein sequence ID" value="XP_020916392.2"/>
    <property type="gene ID" value="LOC110253786"/>
</dbReference>
<dbReference type="Proteomes" id="UP000887567">
    <property type="component" value="Unplaced"/>
</dbReference>
<evidence type="ECO:0000313" key="2">
    <source>
        <dbReference type="EnsemblMetazoa" id="XP_020916392.2"/>
    </source>
</evidence>
<dbReference type="OMA" id="CESRIWE"/>
<proteinExistence type="predicted"/>
<dbReference type="OrthoDB" id="5984802at2759"/>
<name>A0A913Y7I9_EXADI</name>
<protein>
    <recommendedName>
        <fullName evidence="1">DUF4371 domain-containing protein</fullName>
    </recommendedName>
</protein>
<dbReference type="InterPro" id="IPR025398">
    <property type="entry name" value="DUF4371"/>
</dbReference>
<accession>A0A913Y7I9</accession>
<dbReference type="InterPro" id="IPR012337">
    <property type="entry name" value="RNaseH-like_sf"/>
</dbReference>
<evidence type="ECO:0000313" key="3">
    <source>
        <dbReference type="Proteomes" id="UP000887567"/>
    </source>
</evidence>
<feature type="domain" description="DUF4371" evidence="1">
    <location>
        <begin position="34"/>
        <end position="231"/>
    </location>
</feature>
<reference evidence="2" key="1">
    <citation type="submission" date="2022-11" db="UniProtKB">
        <authorList>
            <consortium name="EnsemblMetazoa"/>
        </authorList>
    </citation>
    <scope>IDENTIFICATION</scope>
</reference>
<sequence length="387" mass="44281">MSEKMNAHASQEYHKTSMEKMSEFLLRYEEPTLAVNNILDEKAKTIIENNRKVIESLIKIVAFCGKQGIALRGHRDDKITWVKDEEKEAHNEGNFIELVRFRAETDQILLKHLENAPKNAQYTSKTIQNELIDVIGKAICNEIIEEVREARFYTVIADEVTDISNKEQLSICLRYVYNSVIKEVFVDFAEVERITGEILANAIIQWLSNQGLSLANLRGQCYDGASNMSGARSGCKSIVQEKAPLALYFHCAAHRLNLAIVSACKISQIKNAESYVGEIARFFNNSAKRQRLLDKAFELQNPHGSNAKKLKDACRTRWVLRIDAYIVFTEMLPAIHRALEAIVSSYKILGVHLQTDLKWDVHVDYIYKKACKKLYSFDELELIKKVF</sequence>
<dbReference type="PANTHER" id="PTHR45749:SF21">
    <property type="entry name" value="DUF4371 DOMAIN-CONTAINING PROTEIN"/>
    <property type="match status" value="1"/>
</dbReference>
<dbReference type="KEGG" id="epa:110253786"/>
<dbReference type="AlphaFoldDB" id="A0A913Y7I9"/>
<organism evidence="2 3">
    <name type="scientific">Exaiptasia diaphana</name>
    <name type="common">Tropical sea anemone</name>
    <name type="synonym">Aiptasia pulchella</name>
    <dbReference type="NCBI Taxonomy" id="2652724"/>
    <lineage>
        <taxon>Eukaryota</taxon>
        <taxon>Metazoa</taxon>
        <taxon>Cnidaria</taxon>
        <taxon>Anthozoa</taxon>
        <taxon>Hexacorallia</taxon>
        <taxon>Actiniaria</taxon>
        <taxon>Aiptasiidae</taxon>
        <taxon>Exaiptasia</taxon>
    </lineage>
</organism>
<dbReference type="Pfam" id="PF14291">
    <property type="entry name" value="DUF4371"/>
    <property type="match status" value="1"/>
</dbReference>
<dbReference type="GeneID" id="110253786"/>
<dbReference type="SUPFAM" id="SSF53098">
    <property type="entry name" value="Ribonuclease H-like"/>
    <property type="match status" value="1"/>
</dbReference>